<evidence type="ECO:0000313" key="3">
    <source>
        <dbReference type="EMBL" id="OGH69823.1"/>
    </source>
</evidence>
<gene>
    <name evidence="3" type="ORF">A2754_02070</name>
</gene>
<proteinExistence type="predicted"/>
<evidence type="ECO:0000313" key="4">
    <source>
        <dbReference type="Proteomes" id="UP000177953"/>
    </source>
</evidence>
<name>A0A1F6MEC3_9BACT</name>
<protein>
    <recommendedName>
        <fullName evidence="2">DUF5652 domain-containing protein</fullName>
    </recommendedName>
</protein>
<feature type="transmembrane region" description="Helical" evidence="1">
    <location>
        <begin position="7"/>
        <end position="27"/>
    </location>
</feature>
<dbReference type="Pfam" id="PF18893">
    <property type="entry name" value="DUF5652"/>
    <property type="match status" value="1"/>
</dbReference>
<sequence>MAYGWGHGFWTILLWPLIVWSIIWKGMALWKSARVGNKGWFVALLILNTAGILDILYLYVFSKKTNSVSERAK</sequence>
<evidence type="ECO:0000259" key="2">
    <source>
        <dbReference type="Pfam" id="PF18893"/>
    </source>
</evidence>
<dbReference type="InterPro" id="IPR043712">
    <property type="entry name" value="DUF5652"/>
</dbReference>
<evidence type="ECO:0000256" key="1">
    <source>
        <dbReference type="SAM" id="Phobius"/>
    </source>
</evidence>
<dbReference type="Proteomes" id="UP000177953">
    <property type="component" value="Unassembled WGS sequence"/>
</dbReference>
<feature type="transmembrane region" description="Helical" evidence="1">
    <location>
        <begin position="39"/>
        <end position="61"/>
    </location>
</feature>
<comment type="caution">
    <text evidence="3">The sequence shown here is derived from an EMBL/GenBank/DDBJ whole genome shotgun (WGS) entry which is preliminary data.</text>
</comment>
<keyword evidence="1" id="KW-1133">Transmembrane helix</keyword>
<dbReference type="AlphaFoldDB" id="A0A1F6MEC3"/>
<keyword evidence="1" id="KW-0812">Transmembrane</keyword>
<keyword evidence="1" id="KW-0472">Membrane</keyword>
<reference evidence="3 4" key="1">
    <citation type="journal article" date="2016" name="Nat. Commun.">
        <title>Thousands of microbial genomes shed light on interconnected biogeochemical processes in an aquifer system.</title>
        <authorList>
            <person name="Anantharaman K."/>
            <person name="Brown C.T."/>
            <person name="Hug L.A."/>
            <person name="Sharon I."/>
            <person name="Castelle C.J."/>
            <person name="Probst A.J."/>
            <person name="Thomas B.C."/>
            <person name="Singh A."/>
            <person name="Wilkins M.J."/>
            <person name="Karaoz U."/>
            <person name="Brodie E.L."/>
            <person name="Williams K.H."/>
            <person name="Hubbard S.S."/>
            <person name="Banfield J.F."/>
        </authorList>
    </citation>
    <scope>NUCLEOTIDE SEQUENCE [LARGE SCALE GENOMIC DNA]</scope>
</reference>
<feature type="domain" description="DUF5652" evidence="2">
    <location>
        <begin position="11"/>
        <end position="67"/>
    </location>
</feature>
<dbReference type="EMBL" id="MFPU01000022">
    <property type="protein sequence ID" value="OGH69823.1"/>
    <property type="molecule type" value="Genomic_DNA"/>
</dbReference>
<accession>A0A1F6MEC3</accession>
<organism evidence="3 4">
    <name type="scientific">Candidatus Magasanikbacteria bacterium RIFCSPHIGHO2_01_FULL_47_8</name>
    <dbReference type="NCBI Taxonomy" id="1798673"/>
    <lineage>
        <taxon>Bacteria</taxon>
        <taxon>Candidatus Magasanikiibacteriota</taxon>
    </lineage>
</organism>